<accession>A0A3S3AGW7</accession>
<gene>
    <name evidence="1" type="ORF">EGT50_16435</name>
</gene>
<dbReference type="Proteomes" id="UP000283479">
    <property type="component" value="Unassembled WGS sequence"/>
</dbReference>
<proteinExistence type="predicted"/>
<reference evidence="1 2" key="1">
    <citation type="submission" date="2018-11" db="EMBL/GenBank/DDBJ databases">
        <title>Rhodococcus spongicola sp. nov. and Rhodococcus xishaensis sp. nov. from marine sponges.</title>
        <authorList>
            <person name="Li L."/>
            <person name="Lin H.W."/>
        </authorList>
    </citation>
    <scope>NUCLEOTIDE SEQUENCE [LARGE SCALE GENOMIC DNA]</scope>
    <source>
        <strain evidence="1 2">LHW51113</strain>
    </source>
</reference>
<dbReference type="EMBL" id="RKLO01000007">
    <property type="protein sequence ID" value="RVW00207.1"/>
    <property type="molecule type" value="Genomic_DNA"/>
</dbReference>
<organism evidence="1 2">
    <name type="scientific">Rhodococcus xishaensis</name>
    <dbReference type="NCBI Taxonomy" id="2487364"/>
    <lineage>
        <taxon>Bacteria</taxon>
        <taxon>Bacillati</taxon>
        <taxon>Actinomycetota</taxon>
        <taxon>Actinomycetes</taxon>
        <taxon>Mycobacteriales</taxon>
        <taxon>Nocardiaceae</taxon>
        <taxon>Rhodococcus</taxon>
    </lineage>
</organism>
<dbReference type="RefSeq" id="WP_127955702.1">
    <property type="nucleotide sequence ID" value="NZ_RKLO01000007.1"/>
</dbReference>
<keyword evidence="2" id="KW-1185">Reference proteome</keyword>
<dbReference type="AlphaFoldDB" id="A0A3S3AGW7"/>
<comment type="caution">
    <text evidence="1">The sequence shown here is derived from an EMBL/GenBank/DDBJ whole genome shotgun (WGS) entry which is preliminary data.</text>
</comment>
<evidence type="ECO:0000313" key="2">
    <source>
        <dbReference type="Proteomes" id="UP000283479"/>
    </source>
</evidence>
<name>A0A3S3AGW7_9NOCA</name>
<evidence type="ECO:0000313" key="1">
    <source>
        <dbReference type="EMBL" id="RVW00207.1"/>
    </source>
</evidence>
<sequence length="91" mass="9989">MAQFDACVNIDPMCTVLTIRDATGRVVHRERKPPRWGLMPSCDDFDFKAIDSVLLSAGFRRPTTAEWVTGHWSVHAVVDETAASGADAGTR</sequence>
<dbReference type="OrthoDB" id="9838894at2"/>
<protein>
    <submittedName>
        <fullName evidence="1">Uncharacterized protein</fullName>
    </submittedName>
</protein>